<feature type="domain" description="DinB-like" evidence="1">
    <location>
        <begin position="9"/>
        <end position="144"/>
    </location>
</feature>
<dbReference type="SUPFAM" id="SSF109854">
    <property type="entry name" value="DinB/YfiT-like putative metalloenzymes"/>
    <property type="match status" value="1"/>
</dbReference>
<dbReference type="AlphaFoldDB" id="A0A1M6AVN3"/>
<dbReference type="Proteomes" id="UP000184543">
    <property type="component" value="Unassembled WGS sequence"/>
</dbReference>
<evidence type="ECO:0000313" key="3">
    <source>
        <dbReference type="Proteomes" id="UP000184543"/>
    </source>
</evidence>
<dbReference type="RefSeq" id="WP_094766540.1">
    <property type="nucleotide sequence ID" value="NZ_FQYU01000001.1"/>
</dbReference>
<evidence type="ECO:0000259" key="1">
    <source>
        <dbReference type="Pfam" id="PF12867"/>
    </source>
</evidence>
<protein>
    <submittedName>
        <fullName evidence="2">DinB superfamily protein</fullName>
    </submittedName>
</protein>
<dbReference type="EMBL" id="FQYU01000001">
    <property type="protein sequence ID" value="SHI40471.1"/>
    <property type="molecule type" value="Genomic_DNA"/>
</dbReference>
<name>A0A1M6AVN3_9FLAO</name>
<dbReference type="Pfam" id="PF12867">
    <property type="entry name" value="DinB_2"/>
    <property type="match status" value="1"/>
</dbReference>
<dbReference type="Gene3D" id="1.20.120.450">
    <property type="entry name" value="dinb family like domain"/>
    <property type="match status" value="1"/>
</dbReference>
<accession>A0A1M6AVN3</accession>
<sequence length="152" mass="17444">MENILNTMVQVRKRLHSILDLTPKEQLLQIPEGFRNNIWWNIAHVVVTQQLLVYRFSGLQIRIPEGYVDKYRKGTVPGDAPSDEEIKEVAALLISTVEWMEEDYRNGLFKNYQSYTTSANVTLGNVDEAIAFNLFHEGLHIGAIIALQKMLK</sequence>
<dbReference type="OrthoDB" id="4295522at2"/>
<gene>
    <name evidence="2" type="ORF">SAMN04488513_101197</name>
</gene>
<proteinExistence type="predicted"/>
<evidence type="ECO:0000313" key="2">
    <source>
        <dbReference type="EMBL" id="SHI40471.1"/>
    </source>
</evidence>
<dbReference type="STRING" id="192903.SAMN04488513_101197"/>
<reference evidence="3" key="1">
    <citation type="submission" date="2016-11" db="EMBL/GenBank/DDBJ databases">
        <authorList>
            <person name="Varghese N."/>
            <person name="Submissions S."/>
        </authorList>
    </citation>
    <scope>NUCLEOTIDE SEQUENCE [LARGE SCALE GENOMIC DNA]</scope>
    <source>
        <strain evidence="3">DSM 19858</strain>
    </source>
</reference>
<dbReference type="InterPro" id="IPR024775">
    <property type="entry name" value="DinB-like"/>
</dbReference>
<keyword evidence="3" id="KW-1185">Reference proteome</keyword>
<dbReference type="InterPro" id="IPR034660">
    <property type="entry name" value="DinB/YfiT-like"/>
</dbReference>
<organism evidence="2 3">
    <name type="scientific">Pseudozobellia thermophila</name>
    <dbReference type="NCBI Taxonomy" id="192903"/>
    <lineage>
        <taxon>Bacteria</taxon>
        <taxon>Pseudomonadati</taxon>
        <taxon>Bacteroidota</taxon>
        <taxon>Flavobacteriia</taxon>
        <taxon>Flavobacteriales</taxon>
        <taxon>Flavobacteriaceae</taxon>
        <taxon>Pseudozobellia</taxon>
    </lineage>
</organism>